<dbReference type="PANTHER" id="PTHR12176:SF59">
    <property type="entry name" value="METHYLTRANSFERASE DOMAIN-CONTAINING PROTEIN-RELATED"/>
    <property type="match status" value="1"/>
</dbReference>
<dbReference type="SUPFAM" id="SSF53335">
    <property type="entry name" value="S-adenosyl-L-methionine-dependent methyltransferases"/>
    <property type="match status" value="2"/>
</dbReference>
<dbReference type="GO" id="GO:0008168">
    <property type="term" value="F:methyltransferase activity"/>
    <property type="evidence" value="ECO:0007669"/>
    <property type="project" value="UniProtKB-KW"/>
</dbReference>
<dbReference type="PANTHER" id="PTHR12176">
    <property type="entry name" value="SAM-DEPENDENT METHYLTRANSFERASE SUPERFAMILY PROTEIN"/>
    <property type="match status" value="1"/>
</dbReference>
<evidence type="ECO:0000259" key="4">
    <source>
        <dbReference type="Pfam" id="PF08241"/>
    </source>
</evidence>
<evidence type="ECO:0000313" key="5">
    <source>
        <dbReference type="EMBL" id="KAJ1359566.1"/>
    </source>
</evidence>
<dbReference type="Proteomes" id="UP001196413">
    <property type="component" value="Unassembled WGS sequence"/>
</dbReference>
<keyword evidence="2" id="KW-0489">Methyltransferase</keyword>
<dbReference type="InterPro" id="IPR029063">
    <property type="entry name" value="SAM-dependent_MTases_sf"/>
</dbReference>
<name>A0AAD5N3J3_PARTN</name>
<protein>
    <recommendedName>
        <fullName evidence="4">Methyltransferase type 11 domain-containing protein</fullName>
    </recommendedName>
</protein>
<evidence type="ECO:0000256" key="1">
    <source>
        <dbReference type="ARBA" id="ARBA00008361"/>
    </source>
</evidence>
<organism evidence="5 6">
    <name type="scientific">Parelaphostrongylus tenuis</name>
    <name type="common">Meningeal worm</name>
    <dbReference type="NCBI Taxonomy" id="148309"/>
    <lineage>
        <taxon>Eukaryota</taxon>
        <taxon>Metazoa</taxon>
        <taxon>Ecdysozoa</taxon>
        <taxon>Nematoda</taxon>
        <taxon>Chromadorea</taxon>
        <taxon>Rhabditida</taxon>
        <taxon>Rhabditina</taxon>
        <taxon>Rhabditomorpha</taxon>
        <taxon>Strongyloidea</taxon>
        <taxon>Metastrongylidae</taxon>
        <taxon>Parelaphostrongylus</taxon>
    </lineage>
</organism>
<dbReference type="CDD" id="cd02440">
    <property type="entry name" value="AdoMet_MTases"/>
    <property type="match status" value="2"/>
</dbReference>
<dbReference type="EMBL" id="JAHQIW010003648">
    <property type="protein sequence ID" value="KAJ1359566.1"/>
    <property type="molecule type" value="Genomic_DNA"/>
</dbReference>
<evidence type="ECO:0000256" key="2">
    <source>
        <dbReference type="ARBA" id="ARBA00022603"/>
    </source>
</evidence>
<comment type="caution">
    <text evidence="5">The sequence shown here is derived from an EMBL/GenBank/DDBJ whole genome shotgun (WGS) entry which is preliminary data.</text>
</comment>
<dbReference type="InterPro" id="IPR013216">
    <property type="entry name" value="Methyltransf_11"/>
</dbReference>
<evidence type="ECO:0000256" key="3">
    <source>
        <dbReference type="ARBA" id="ARBA00022679"/>
    </source>
</evidence>
<comment type="similarity">
    <text evidence="1">Belongs to the methyltransferase superfamily.</text>
</comment>
<reference evidence="5" key="1">
    <citation type="submission" date="2021-06" db="EMBL/GenBank/DDBJ databases">
        <title>Parelaphostrongylus tenuis whole genome reference sequence.</title>
        <authorList>
            <person name="Garwood T.J."/>
            <person name="Larsen P.A."/>
            <person name="Fountain-Jones N.M."/>
            <person name="Garbe J.R."/>
            <person name="Macchietto M.G."/>
            <person name="Kania S.A."/>
            <person name="Gerhold R.W."/>
            <person name="Richards J.E."/>
            <person name="Wolf T.M."/>
        </authorList>
    </citation>
    <scope>NUCLEOTIDE SEQUENCE</scope>
    <source>
        <strain evidence="5">MNPRO001-30</strain>
        <tissue evidence="5">Meninges</tissue>
    </source>
</reference>
<dbReference type="Pfam" id="PF08241">
    <property type="entry name" value="Methyltransf_11"/>
    <property type="match status" value="1"/>
</dbReference>
<dbReference type="GO" id="GO:0032259">
    <property type="term" value="P:methylation"/>
    <property type="evidence" value="ECO:0007669"/>
    <property type="project" value="UniProtKB-KW"/>
</dbReference>
<sequence length="655" mass="74204">MSLLPKTTSEFTDPKFWRHFFERRKAPFEWYGNYDILASVLEKYLRPTDTILQIGCGNSRLAEEMYDNGFRSIHSIDTDSAVIEEQRSRNRKRPELLFKADDATSLSFGDDDFSVVIDKGTLDSLLPPQATEQQTESVRRMFREVERVLKEVGRYLVVTLAQHHIVKFWVDHFLNTRRFLLRVHEVENRASSFSMPVFIFVATKLRNSMNVSMPIELFLQGSDRVERVSNPEDLLPLIISEQELSQFVHLCSRRLEHQASIAIESRLERGPRYRFHIVDNIKAETIRSYAVFIVPLGRENEWLFSSEKGRSALRDQTGKDRLVVVTLSRSQNYSSLEQVQNELSPFATRFDPRKNSGLIDFLSCGDVDARTPCACGNSSLNGDWVVEDVISEGQEYRRLIFLSSSHVVQSEAYLISGKGGKKTVNLDSLSCDHHSLMLAGLSIMPRNPLADPSLIPLRFAILGLGGGVLASFLLRHFKKAHIDGIELDPDIVKVAVQWFALPEKDPRINIDVTDALAYLEHAVRKQDDDKLDVLFVDLAGPVHESGLSCPPAVFLTDSVLSNMRNSTKKDGMVALNMVTRDEEVASKARHSIAVHFPALYHLHSNEDVNEVLFGCAATCENFDPLKFSRSLRKDIRWVNDLAPIVARITPVSLES</sequence>
<gene>
    <name evidence="5" type="ORF">KIN20_018331</name>
</gene>
<evidence type="ECO:0000313" key="6">
    <source>
        <dbReference type="Proteomes" id="UP001196413"/>
    </source>
</evidence>
<dbReference type="Gene3D" id="3.40.50.150">
    <property type="entry name" value="Vaccinia Virus protein VP39"/>
    <property type="match status" value="2"/>
</dbReference>
<accession>A0AAD5N3J3</accession>
<keyword evidence="3" id="KW-0808">Transferase</keyword>
<proteinExistence type="inferred from homology"/>
<keyword evidence="6" id="KW-1185">Reference proteome</keyword>
<dbReference type="InterPro" id="IPR051419">
    <property type="entry name" value="Lys/N-term_MeTrsfase_sf"/>
</dbReference>
<dbReference type="AlphaFoldDB" id="A0AAD5N3J3"/>
<feature type="domain" description="Methyltransferase type 11" evidence="4">
    <location>
        <begin position="52"/>
        <end position="156"/>
    </location>
</feature>